<protein>
    <submittedName>
        <fullName evidence="3">NitT/TauT family transport system substrate-binding protein</fullName>
    </submittedName>
</protein>
<dbReference type="Pfam" id="PF09084">
    <property type="entry name" value="NMT1"/>
    <property type="match status" value="1"/>
</dbReference>
<dbReference type="Gene3D" id="3.40.190.10">
    <property type="entry name" value="Periplasmic binding protein-like II"/>
    <property type="match status" value="2"/>
</dbReference>
<dbReference type="AlphaFoldDB" id="A0A1M6WY41"/>
<dbReference type="InterPro" id="IPR015168">
    <property type="entry name" value="SsuA/THI5"/>
</dbReference>
<accession>A0A1M6WY41</accession>
<reference evidence="3 4" key="1">
    <citation type="submission" date="2016-11" db="EMBL/GenBank/DDBJ databases">
        <authorList>
            <person name="Jaros S."/>
            <person name="Januszkiewicz K."/>
            <person name="Wedrychowicz H."/>
        </authorList>
    </citation>
    <scope>NUCLEOTIDE SEQUENCE [LARGE SCALE GENOMIC DNA]</scope>
    <source>
        <strain evidence="3 4">DSM 43832</strain>
    </source>
</reference>
<name>A0A1M6WY41_PSETH</name>
<sequence>MKHIRRLAAFAAAGTLLLAGCGGGAESGGAAAGEAGDDKITVAIASAVTGPKEEVAIVAVGTKMGYFAEEGLTVDTINADGSVAAAQAVASGSADITPADTGSLLAAVQGNVPIKTIGGLVQNWPWQIAVLPDSPIRSGADLKGKKVGVISLASGSAPYARAFIRDAGLQPDVDVELVPVGVGAQATAALTNGEVDALALYGQAYTIIELAGTQLRYLDNPPVFQGIRSLSFGASQRELDQDREKFVRFLRAAYKSMLFSAANPKAAMQMGYEVFPQILGGADPASRIDSDTKTLEKWLESATPLQGEPADWKSWGDITDEEWAKTQAYTKEAGQINAEIPLDRVWDPSLLEAANDFDAQLVLKQAAEYQP</sequence>
<dbReference type="SUPFAM" id="SSF53850">
    <property type="entry name" value="Periplasmic binding protein-like II"/>
    <property type="match status" value="1"/>
</dbReference>
<dbReference type="EMBL" id="FRAP01000015">
    <property type="protein sequence ID" value="SHK98670.1"/>
    <property type="molecule type" value="Genomic_DNA"/>
</dbReference>
<dbReference type="InterPro" id="IPR027939">
    <property type="entry name" value="NMT1/THI5"/>
</dbReference>
<dbReference type="Proteomes" id="UP000184363">
    <property type="component" value="Unassembled WGS sequence"/>
</dbReference>
<dbReference type="PANTHER" id="PTHR31528:SF15">
    <property type="entry name" value="RIBOFLAVIN-BINDING PROTEIN RIBY"/>
    <property type="match status" value="1"/>
</dbReference>
<dbReference type="GO" id="GO:0009228">
    <property type="term" value="P:thiamine biosynthetic process"/>
    <property type="evidence" value="ECO:0007669"/>
    <property type="project" value="InterPro"/>
</dbReference>
<dbReference type="PROSITE" id="PS51257">
    <property type="entry name" value="PROKAR_LIPOPROTEIN"/>
    <property type="match status" value="1"/>
</dbReference>
<feature type="domain" description="SsuA/THI5-like" evidence="2">
    <location>
        <begin position="55"/>
        <end position="267"/>
    </location>
</feature>
<keyword evidence="4" id="KW-1185">Reference proteome</keyword>
<keyword evidence="1" id="KW-0732">Signal</keyword>
<dbReference type="STRING" id="1848.SAMN05443637_115177"/>
<evidence type="ECO:0000313" key="4">
    <source>
        <dbReference type="Proteomes" id="UP000184363"/>
    </source>
</evidence>
<evidence type="ECO:0000313" key="3">
    <source>
        <dbReference type="EMBL" id="SHK98670.1"/>
    </source>
</evidence>
<evidence type="ECO:0000256" key="1">
    <source>
        <dbReference type="SAM" id="SignalP"/>
    </source>
</evidence>
<evidence type="ECO:0000259" key="2">
    <source>
        <dbReference type="Pfam" id="PF09084"/>
    </source>
</evidence>
<dbReference type="PANTHER" id="PTHR31528">
    <property type="entry name" value="4-AMINO-5-HYDROXYMETHYL-2-METHYLPYRIMIDINE PHOSPHATE SYNTHASE THI11-RELATED"/>
    <property type="match status" value="1"/>
</dbReference>
<proteinExistence type="predicted"/>
<feature type="chain" id="PRO_5038989683" evidence="1">
    <location>
        <begin position="25"/>
        <end position="371"/>
    </location>
</feature>
<gene>
    <name evidence="3" type="ORF">SAMN05443637_115177</name>
</gene>
<dbReference type="OrthoDB" id="8892982at2"/>
<feature type="signal peptide" evidence="1">
    <location>
        <begin position="1"/>
        <end position="24"/>
    </location>
</feature>
<dbReference type="RefSeq" id="WP_073458625.1">
    <property type="nucleotide sequence ID" value="NZ_CALGVN010000033.1"/>
</dbReference>
<organism evidence="3 4">
    <name type="scientific">Pseudonocardia thermophila</name>
    <dbReference type="NCBI Taxonomy" id="1848"/>
    <lineage>
        <taxon>Bacteria</taxon>
        <taxon>Bacillati</taxon>
        <taxon>Actinomycetota</taxon>
        <taxon>Actinomycetes</taxon>
        <taxon>Pseudonocardiales</taxon>
        <taxon>Pseudonocardiaceae</taxon>
        <taxon>Pseudonocardia</taxon>
    </lineage>
</organism>